<comment type="caution">
    <text evidence="7">The sequence shown here is derived from an EMBL/GenBank/DDBJ whole genome shotgun (WGS) entry which is preliminary data.</text>
</comment>
<dbReference type="EMBL" id="VINQ01000001">
    <property type="protein sequence ID" value="KAA0920718.1"/>
    <property type="molecule type" value="Genomic_DNA"/>
</dbReference>
<evidence type="ECO:0000313" key="7">
    <source>
        <dbReference type="EMBL" id="KAA0920718.1"/>
    </source>
</evidence>
<dbReference type="GO" id="GO:0004563">
    <property type="term" value="F:beta-N-acetylhexosaminidase activity"/>
    <property type="evidence" value="ECO:0007669"/>
    <property type="project" value="UniProtKB-EC"/>
</dbReference>
<dbReference type="Gene3D" id="3.20.20.300">
    <property type="entry name" value="Glycoside hydrolase, family 3, N-terminal domain"/>
    <property type="match status" value="1"/>
</dbReference>
<feature type="domain" description="Glycoside hydrolase family 3 N-terminal" evidence="6">
    <location>
        <begin position="81"/>
        <end position="347"/>
    </location>
</feature>
<gene>
    <name evidence="7" type="primary">nagZ</name>
    <name evidence="7" type="ORF">FLO80_00630</name>
</gene>
<accession>A0A5A9ZTM0</accession>
<dbReference type="PANTHER" id="PTHR30480:SF13">
    <property type="entry name" value="BETA-HEXOSAMINIDASE"/>
    <property type="match status" value="1"/>
</dbReference>
<dbReference type="GO" id="GO:0005975">
    <property type="term" value="P:carbohydrate metabolic process"/>
    <property type="evidence" value="ECO:0007669"/>
    <property type="project" value="InterPro"/>
</dbReference>
<dbReference type="Proteomes" id="UP000325291">
    <property type="component" value="Unassembled WGS sequence"/>
</dbReference>
<dbReference type="GO" id="GO:0009254">
    <property type="term" value="P:peptidoglycan turnover"/>
    <property type="evidence" value="ECO:0007669"/>
    <property type="project" value="TreeGrafter"/>
</dbReference>
<evidence type="ECO:0000256" key="2">
    <source>
        <dbReference type="ARBA" id="ARBA00005336"/>
    </source>
</evidence>
<dbReference type="InterPro" id="IPR019800">
    <property type="entry name" value="Glyco_hydro_3_AS"/>
</dbReference>
<evidence type="ECO:0000313" key="8">
    <source>
        <dbReference type="Proteomes" id="UP000325291"/>
    </source>
</evidence>
<dbReference type="NCBIfam" id="NF003740">
    <property type="entry name" value="PRK05337.1"/>
    <property type="match status" value="1"/>
</dbReference>
<protein>
    <recommendedName>
        <fullName evidence="3">beta-N-acetylhexosaminidase</fullName>
        <ecNumber evidence="3">3.2.1.52</ecNumber>
    </recommendedName>
</protein>
<dbReference type="InterPro" id="IPR001764">
    <property type="entry name" value="Glyco_hydro_3_N"/>
</dbReference>
<keyword evidence="5 7" id="KW-0326">Glycosidase</keyword>
<dbReference type="InterPro" id="IPR017853">
    <property type="entry name" value="GH"/>
</dbReference>
<dbReference type="Pfam" id="PF00933">
    <property type="entry name" value="Glyco_hydro_3"/>
    <property type="match status" value="1"/>
</dbReference>
<evidence type="ECO:0000256" key="4">
    <source>
        <dbReference type="ARBA" id="ARBA00022801"/>
    </source>
</evidence>
<keyword evidence="4 7" id="KW-0378">Hydrolase</keyword>
<evidence type="ECO:0000256" key="5">
    <source>
        <dbReference type="ARBA" id="ARBA00023295"/>
    </source>
</evidence>
<sequence length="398" mass="42882">MGSAEPEVWRLSRGKTARYPEGAKRRAHLLPAAGHGICRSQRRAAVLFGAGRRAGRLYPGDDTVSRFGATILDAEGLRLTAEEKAFFRDADPFGFILFARNVESPEQLAALCAEMREAVGREAVITIDQEGGRVQRLRAPLWRDWAPPLEQVERAGAEAERVMYLRYRIIAHELRAVGIDSNCAPLVDVATTQTHPFLRNRCYGESAETVARIGRAVAEAHLDGGVLPVVKHTPGHGRAQSDSHLELPRVDAVKSALQEVDFMPFRALCDMPFGMTAHVVYEALDTGPATLSPVVMAMIRDEIGFGGLIMSDDISMKALAGDLGDLSREAIAAGCDVVLHCNGTLGEKRLVAEAAGRMGEAAQTRAERALAARQAPGEIDIAALEAEFEALAKGAVDG</sequence>
<keyword evidence="8" id="KW-1185">Reference proteome</keyword>
<evidence type="ECO:0000256" key="3">
    <source>
        <dbReference type="ARBA" id="ARBA00012663"/>
    </source>
</evidence>
<dbReference type="EC" id="3.2.1.52" evidence="3"/>
<evidence type="ECO:0000256" key="1">
    <source>
        <dbReference type="ARBA" id="ARBA00001231"/>
    </source>
</evidence>
<dbReference type="SUPFAM" id="SSF51445">
    <property type="entry name" value="(Trans)glycosidases"/>
    <property type="match status" value="1"/>
</dbReference>
<dbReference type="InterPro" id="IPR050226">
    <property type="entry name" value="NagZ_Beta-hexosaminidase"/>
</dbReference>
<comment type="similarity">
    <text evidence="2">Belongs to the glycosyl hydrolase 3 family.</text>
</comment>
<dbReference type="AlphaFoldDB" id="A0A5A9ZTM0"/>
<name>A0A5A9ZTM0_9RHOB</name>
<dbReference type="PANTHER" id="PTHR30480">
    <property type="entry name" value="BETA-HEXOSAMINIDASE-RELATED"/>
    <property type="match status" value="1"/>
</dbReference>
<evidence type="ECO:0000259" key="6">
    <source>
        <dbReference type="Pfam" id="PF00933"/>
    </source>
</evidence>
<dbReference type="InterPro" id="IPR036962">
    <property type="entry name" value="Glyco_hydro_3_N_sf"/>
</dbReference>
<dbReference type="PROSITE" id="PS00775">
    <property type="entry name" value="GLYCOSYL_HYDROL_F3"/>
    <property type="match status" value="1"/>
</dbReference>
<reference evidence="7 8" key="1">
    <citation type="submission" date="2019-07" db="EMBL/GenBank/DDBJ databases">
        <title>Aquicoccus porphyridii gen. nov., sp. nov., isolated from a small marine red alga, Porphyridium marinum.</title>
        <authorList>
            <person name="Liu L."/>
        </authorList>
    </citation>
    <scope>NUCLEOTIDE SEQUENCE [LARGE SCALE GENOMIC DNA]</scope>
    <source>
        <strain evidence="7 8">L1 8-17</strain>
    </source>
</reference>
<organism evidence="7 8">
    <name type="scientific">Aquicoccus porphyridii</name>
    <dbReference type="NCBI Taxonomy" id="1852029"/>
    <lineage>
        <taxon>Bacteria</taxon>
        <taxon>Pseudomonadati</taxon>
        <taxon>Pseudomonadota</taxon>
        <taxon>Alphaproteobacteria</taxon>
        <taxon>Rhodobacterales</taxon>
        <taxon>Paracoccaceae</taxon>
        <taxon>Aquicoccus</taxon>
    </lineage>
</organism>
<comment type="catalytic activity">
    <reaction evidence="1">
        <text>Hydrolysis of terminal non-reducing N-acetyl-D-hexosamine residues in N-acetyl-beta-D-hexosaminides.</text>
        <dbReference type="EC" id="3.2.1.52"/>
    </reaction>
</comment>
<proteinExistence type="inferred from homology"/>